<dbReference type="Gene3D" id="3.30.565.10">
    <property type="entry name" value="Histidine kinase-like ATPase, C-terminal domain"/>
    <property type="match status" value="1"/>
</dbReference>
<dbReference type="PANTHER" id="PTHR43547">
    <property type="entry name" value="TWO-COMPONENT HISTIDINE KINASE"/>
    <property type="match status" value="1"/>
</dbReference>
<keyword evidence="10" id="KW-0238">DNA-binding</keyword>
<dbReference type="SUPFAM" id="SSF47384">
    <property type="entry name" value="Homodimeric domain of signal transducing histidine kinase"/>
    <property type="match status" value="1"/>
</dbReference>
<evidence type="ECO:0000256" key="7">
    <source>
        <dbReference type="ARBA" id="ARBA00022840"/>
    </source>
</evidence>
<dbReference type="Pfam" id="PF07494">
    <property type="entry name" value="Reg_prop"/>
    <property type="match status" value="1"/>
</dbReference>
<feature type="domain" description="Response regulatory" evidence="17">
    <location>
        <begin position="1063"/>
        <end position="1178"/>
    </location>
</feature>
<dbReference type="Pfam" id="PF12833">
    <property type="entry name" value="HTH_18"/>
    <property type="match status" value="1"/>
</dbReference>
<dbReference type="SUPFAM" id="SSF52172">
    <property type="entry name" value="CheY-like"/>
    <property type="match status" value="1"/>
</dbReference>
<keyword evidence="6 18" id="KW-0418">Kinase</keyword>
<dbReference type="SUPFAM" id="SSF63829">
    <property type="entry name" value="Calcium-dependent phosphotriesterase"/>
    <property type="match status" value="3"/>
</dbReference>
<dbReference type="GO" id="GO:0043565">
    <property type="term" value="F:sequence-specific DNA binding"/>
    <property type="evidence" value="ECO:0007669"/>
    <property type="project" value="InterPro"/>
</dbReference>
<organism evidence="18 19">
    <name type="scientific">Aquimarina amphilecti</name>
    <dbReference type="NCBI Taxonomy" id="1038014"/>
    <lineage>
        <taxon>Bacteria</taxon>
        <taxon>Pseudomonadati</taxon>
        <taxon>Bacteroidota</taxon>
        <taxon>Flavobacteriia</taxon>
        <taxon>Flavobacteriales</taxon>
        <taxon>Flavobacteriaceae</taxon>
        <taxon>Aquimarina</taxon>
    </lineage>
</organism>
<dbReference type="PROSITE" id="PS50109">
    <property type="entry name" value="HIS_KIN"/>
    <property type="match status" value="1"/>
</dbReference>
<keyword evidence="5" id="KW-0547">Nucleotide-binding</keyword>
<dbReference type="InterPro" id="IPR009057">
    <property type="entry name" value="Homeodomain-like_sf"/>
</dbReference>
<sequence length="1312" mass="151180">MKRIEFTYNRTKKKSFFYANFLFGFFIFLTAVSQEKESKNLNFEDSDFIKFSQIKKDLSEQYISSIIQGKNDFLWIGTQDGLYRFDGSNTKTYKYNPITESLPGTWIRTIVQDDNGVFWLGINGFGLVRFDSHKNEYEILSTELESSKETSGLTVLQVLCTKEGAIWIRTENGVFKKEKEDEKFIKITSANSTININKTVNGNVLISKEKALFHYQTDTNELVSILENVSIQQFESTIKDQIIYRSKGDLFIHDLKNKSSKKIPLPKKISNISNIQKQTIYFLGENKLFRYNIETESIVPLNIDDQSLKIKDIKTLFIDNSDVLWVGSRKGLYKQNVIADIFKETIPLHGRGIIVDDKYVFIAGRNGFHKYNKETKVITPIIKNTYFLSIHKTLKGFWLGDIRGNIHFVDQNGKISVFDAIIEKTNNPIRDIYGIVEDANGHIWIGSWIGLYLLNEKGELIKTFAVKTKDENKGINITKLYIDKKGTLWITTVGNGVYRIPEASKISAGVKDFNYTNYLHEKGNVSTINSNVLYEIKEEKNGTLWFGTNYGINQYVEETNSFKPLKKDKKLFDDNSMSFQIDKENLFWISTIRNGIFILNPVTKQYFNLNKKDGLVSNAYLFNSSAHYDNKLYFGTEDKVQVINTKNFIYPKIEKSPLITDFNIYGQDEVPSVSTLKNQELILEHHESNFTIRFQLLDFRFSDKVNYFYKIKEIQQDWRKTKDNNANFTNLQPGTYHFLLRATYQSKLPKNAPETSMTIIIMPPWYKTWWAYTFYSIAFLSIIMLLYKFNLNRKIAVVEKQKTLELDSLKTEMYENISHEFRTPLTLINGLSQVLLEEDFNHENIEKLKGINNNGNQLLHLVNQMLELVSFEANEVIVSYKNADIIKFISQCVSLYRFYADSKEIQLIFTSEASSLIMDFDDKKLQKILNNVLSNAIKFTQKGGAVNVEISAEGQDLLLTIRDTGQGIAPEHIPHIFERHYKTFDVDNTLGNGIGMALTKELVTILEGSISVKSVLEKGSVFTIKLPIKNTIKNSEAVIHHIPFIETIKAETEIIENYSATATILLVEDNKEIQKFIKLLLGKLYTIHIANNGVEGLEIAKNKPVDFIISDVMMPKMNGFEFCKHIKEDTKTSHIPFIMVTAKSATQDKLEGYRLGVDAYLLKPFNKEELLLIIKNLLQKQQDKIKYFSTLLNLKKQTTAVADINQLDIDFIKAIQEIALLPNKVTIDEITEKLFISRSQLHKKIKALTGKSITHYLNYVRIEKAKQLLKDNTLQIGEIAFELGFESANYFTRIFKKETGITPVEYRETRVL</sequence>
<dbReference type="FunFam" id="3.30.565.10:FF:000037">
    <property type="entry name" value="Hybrid sensor histidine kinase/response regulator"/>
    <property type="match status" value="1"/>
</dbReference>
<reference evidence="18 19" key="1">
    <citation type="submission" date="2016-10" db="EMBL/GenBank/DDBJ databases">
        <authorList>
            <person name="de Groot N.N."/>
        </authorList>
    </citation>
    <scope>NUCLEOTIDE SEQUENCE [LARGE SCALE GENOMIC DNA]</scope>
    <source>
        <strain evidence="18 19">DSM 25232</strain>
    </source>
</reference>
<dbReference type="SMART" id="SM00388">
    <property type="entry name" value="HisKA"/>
    <property type="match status" value="1"/>
</dbReference>
<dbReference type="PROSITE" id="PS50110">
    <property type="entry name" value="RESPONSE_REGULATORY"/>
    <property type="match status" value="1"/>
</dbReference>
<dbReference type="SMART" id="SM00448">
    <property type="entry name" value="REC"/>
    <property type="match status" value="1"/>
</dbReference>
<dbReference type="InterPro" id="IPR004358">
    <property type="entry name" value="Sig_transdc_His_kin-like_C"/>
</dbReference>
<dbReference type="Pfam" id="PF02518">
    <property type="entry name" value="HATPase_c"/>
    <property type="match status" value="1"/>
</dbReference>
<evidence type="ECO:0000259" key="14">
    <source>
        <dbReference type="PROSITE" id="PS01124"/>
    </source>
</evidence>
<dbReference type="InterPro" id="IPR036890">
    <property type="entry name" value="HATPase_C_sf"/>
</dbReference>
<proteinExistence type="predicted"/>
<evidence type="ECO:0000256" key="4">
    <source>
        <dbReference type="ARBA" id="ARBA00022679"/>
    </source>
</evidence>
<dbReference type="InterPro" id="IPR018062">
    <property type="entry name" value="HTH_AraC-typ_CS"/>
</dbReference>
<dbReference type="GO" id="GO:0000155">
    <property type="term" value="F:phosphorelay sensor kinase activity"/>
    <property type="evidence" value="ECO:0007669"/>
    <property type="project" value="InterPro"/>
</dbReference>
<dbReference type="InterPro" id="IPR011123">
    <property type="entry name" value="Y_Y_Y"/>
</dbReference>
<dbReference type="InterPro" id="IPR011110">
    <property type="entry name" value="Reg_prop"/>
</dbReference>
<evidence type="ECO:0000313" key="18">
    <source>
        <dbReference type="EMBL" id="SEL86800.1"/>
    </source>
</evidence>
<evidence type="ECO:0000256" key="9">
    <source>
        <dbReference type="ARBA" id="ARBA00023015"/>
    </source>
</evidence>
<keyword evidence="3 12" id="KW-0597">Phosphoprotein</keyword>
<feature type="domain" description="HTH araC/xylS-type" evidence="14">
    <location>
        <begin position="1210"/>
        <end position="1309"/>
    </location>
</feature>
<dbReference type="OrthoDB" id="358279at2"/>
<evidence type="ECO:0000256" key="6">
    <source>
        <dbReference type="ARBA" id="ARBA00022777"/>
    </source>
</evidence>
<dbReference type="SUPFAM" id="SSF46689">
    <property type="entry name" value="Homeodomain-like"/>
    <property type="match status" value="1"/>
</dbReference>
<dbReference type="Pfam" id="PF00072">
    <property type="entry name" value="Response_reg"/>
    <property type="match status" value="1"/>
</dbReference>
<evidence type="ECO:0000256" key="5">
    <source>
        <dbReference type="ARBA" id="ARBA00022741"/>
    </source>
</evidence>
<dbReference type="InterPro" id="IPR036097">
    <property type="entry name" value="HisK_dim/P_sf"/>
</dbReference>
<dbReference type="STRING" id="1038014.SAMN04487910_3542"/>
<keyword evidence="7" id="KW-0067">ATP-binding</keyword>
<dbReference type="SMART" id="SM00342">
    <property type="entry name" value="HTH_ARAC"/>
    <property type="match status" value="1"/>
</dbReference>
<dbReference type="InterPro" id="IPR015943">
    <property type="entry name" value="WD40/YVTN_repeat-like_dom_sf"/>
</dbReference>
<evidence type="ECO:0000256" key="1">
    <source>
        <dbReference type="ARBA" id="ARBA00000085"/>
    </source>
</evidence>
<dbReference type="Pfam" id="PF00512">
    <property type="entry name" value="HisKA"/>
    <property type="match status" value="1"/>
</dbReference>
<dbReference type="PANTHER" id="PTHR43547:SF2">
    <property type="entry name" value="HYBRID SIGNAL TRANSDUCTION HISTIDINE KINASE C"/>
    <property type="match status" value="1"/>
</dbReference>
<dbReference type="Gene3D" id="2.60.40.10">
    <property type="entry name" value="Immunoglobulins"/>
    <property type="match status" value="1"/>
</dbReference>
<dbReference type="SMART" id="SM00387">
    <property type="entry name" value="HATPase_c"/>
    <property type="match status" value="1"/>
</dbReference>
<evidence type="ECO:0000256" key="11">
    <source>
        <dbReference type="ARBA" id="ARBA00023163"/>
    </source>
</evidence>
<dbReference type="PRINTS" id="PR00344">
    <property type="entry name" value="BCTRLSENSOR"/>
</dbReference>
<evidence type="ECO:0000259" key="17">
    <source>
        <dbReference type="PROSITE" id="PS50110"/>
    </source>
</evidence>
<feature type="modified residue" description="4-aspartylphosphate" evidence="12">
    <location>
        <position position="1111"/>
    </location>
</feature>
<dbReference type="RefSeq" id="WP_091410898.1">
    <property type="nucleotide sequence ID" value="NZ_FOAB01000006.1"/>
</dbReference>
<dbReference type="Gene3D" id="3.40.50.2300">
    <property type="match status" value="1"/>
</dbReference>
<dbReference type="InterPro" id="IPR005467">
    <property type="entry name" value="His_kinase_dom"/>
</dbReference>
<evidence type="ECO:0000256" key="3">
    <source>
        <dbReference type="ARBA" id="ARBA00022553"/>
    </source>
</evidence>
<dbReference type="Gene3D" id="1.10.10.60">
    <property type="entry name" value="Homeodomain-like"/>
    <property type="match status" value="2"/>
</dbReference>
<feature type="transmembrane region" description="Helical" evidence="13">
    <location>
        <begin position="769"/>
        <end position="787"/>
    </location>
</feature>
<dbReference type="InterPro" id="IPR001789">
    <property type="entry name" value="Sig_transdc_resp-reg_receiver"/>
</dbReference>
<gene>
    <name evidence="18" type="ORF">SAMN04487910_3542</name>
</gene>
<comment type="catalytic activity">
    <reaction evidence="1">
        <text>ATP + protein L-histidine = ADP + protein N-phospho-L-histidine.</text>
        <dbReference type="EC" id="2.7.13.3"/>
    </reaction>
</comment>
<keyword evidence="4" id="KW-0808">Transferase</keyword>
<evidence type="ECO:0000256" key="8">
    <source>
        <dbReference type="ARBA" id="ARBA00023012"/>
    </source>
</evidence>
<dbReference type="CDD" id="cd17574">
    <property type="entry name" value="REC_OmpR"/>
    <property type="match status" value="1"/>
</dbReference>
<protein>
    <recommendedName>
        <fullName evidence="2">histidine kinase</fullName>
        <ecNumber evidence="2">2.7.13.3</ecNumber>
    </recommendedName>
</protein>
<dbReference type="GO" id="GO:0005524">
    <property type="term" value="F:ATP binding"/>
    <property type="evidence" value="ECO:0007669"/>
    <property type="project" value="UniProtKB-KW"/>
</dbReference>
<feature type="domain" description="PLD phosphodiesterase" evidence="15">
    <location>
        <begin position="344"/>
        <end position="371"/>
    </location>
</feature>
<dbReference type="SUPFAM" id="SSF55874">
    <property type="entry name" value="ATPase domain of HSP90 chaperone/DNA topoisomerase II/histidine kinase"/>
    <property type="match status" value="1"/>
</dbReference>
<dbReference type="GO" id="GO:0003700">
    <property type="term" value="F:DNA-binding transcription factor activity"/>
    <property type="evidence" value="ECO:0007669"/>
    <property type="project" value="InterPro"/>
</dbReference>
<dbReference type="InterPro" id="IPR013783">
    <property type="entry name" value="Ig-like_fold"/>
</dbReference>
<dbReference type="InterPro" id="IPR001736">
    <property type="entry name" value="PLipase_D/transphosphatidylase"/>
</dbReference>
<dbReference type="InterPro" id="IPR018060">
    <property type="entry name" value="HTH_AraC"/>
</dbReference>
<evidence type="ECO:0000256" key="2">
    <source>
        <dbReference type="ARBA" id="ARBA00012438"/>
    </source>
</evidence>
<evidence type="ECO:0000256" key="10">
    <source>
        <dbReference type="ARBA" id="ARBA00023125"/>
    </source>
</evidence>
<feature type="domain" description="Histidine kinase" evidence="16">
    <location>
        <begin position="816"/>
        <end position="1030"/>
    </location>
</feature>
<evidence type="ECO:0000313" key="19">
    <source>
        <dbReference type="Proteomes" id="UP000198521"/>
    </source>
</evidence>
<dbReference type="Pfam" id="PF07495">
    <property type="entry name" value="Y_Y_Y"/>
    <property type="match status" value="1"/>
</dbReference>
<keyword evidence="13" id="KW-0812">Transmembrane</keyword>
<evidence type="ECO:0000256" key="12">
    <source>
        <dbReference type="PROSITE-ProRule" id="PRU00169"/>
    </source>
</evidence>
<dbReference type="InterPro" id="IPR003594">
    <property type="entry name" value="HATPase_dom"/>
</dbReference>
<dbReference type="InterPro" id="IPR003661">
    <property type="entry name" value="HisK_dim/P_dom"/>
</dbReference>
<name>A0A1H7TPL8_AQUAM</name>
<keyword evidence="13" id="KW-0472">Membrane</keyword>
<dbReference type="EMBL" id="FOAB01000006">
    <property type="protein sequence ID" value="SEL86800.1"/>
    <property type="molecule type" value="Genomic_DNA"/>
</dbReference>
<dbReference type="PROSITE" id="PS01124">
    <property type="entry name" value="HTH_ARAC_FAMILY_2"/>
    <property type="match status" value="1"/>
</dbReference>
<keyword evidence="11" id="KW-0804">Transcription</keyword>
<keyword evidence="19" id="KW-1185">Reference proteome</keyword>
<dbReference type="CDD" id="cd00082">
    <property type="entry name" value="HisKA"/>
    <property type="match status" value="1"/>
</dbReference>
<dbReference type="PROSITE" id="PS50035">
    <property type="entry name" value="PLD"/>
    <property type="match status" value="1"/>
</dbReference>
<evidence type="ECO:0000259" key="15">
    <source>
        <dbReference type="PROSITE" id="PS50035"/>
    </source>
</evidence>
<dbReference type="EC" id="2.7.13.3" evidence="2"/>
<dbReference type="Proteomes" id="UP000198521">
    <property type="component" value="Unassembled WGS sequence"/>
</dbReference>
<dbReference type="Gene3D" id="2.130.10.10">
    <property type="entry name" value="YVTN repeat-like/Quinoprotein amine dehydrogenase"/>
    <property type="match status" value="3"/>
</dbReference>
<evidence type="ECO:0000256" key="13">
    <source>
        <dbReference type="SAM" id="Phobius"/>
    </source>
</evidence>
<evidence type="ECO:0000259" key="16">
    <source>
        <dbReference type="PROSITE" id="PS50109"/>
    </source>
</evidence>
<keyword evidence="9" id="KW-0805">Transcription regulation</keyword>
<keyword evidence="13" id="KW-1133">Transmembrane helix</keyword>
<dbReference type="PROSITE" id="PS00041">
    <property type="entry name" value="HTH_ARAC_FAMILY_1"/>
    <property type="match status" value="1"/>
</dbReference>
<dbReference type="InterPro" id="IPR011006">
    <property type="entry name" value="CheY-like_superfamily"/>
</dbReference>
<dbReference type="Gene3D" id="1.10.287.130">
    <property type="match status" value="1"/>
</dbReference>
<accession>A0A1H7TPL8</accession>
<keyword evidence="8" id="KW-0902">Two-component regulatory system</keyword>